<feature type="domain" description="Myb-like" evidence="2">
    <location>
        <begin position="107"/>
        <end position="158"/>
    </location>
</feature>
<feature type="domain" description="HTH myb-type" evidence="4">
    <location>
        <begin position="61"/>
        <end position="110"/>
    </location>
</feature>
<feature type="domain" description="Myb-like" evidence="2">
    <location>
        <begin position="61"/>
        <end position="106"/>
    </location>
</feature>
<feature type="compositionally biased region" description="Polar residues" evidence="1">
    <location>
        <begin position="159"/>
        <end position="172"/>
    </location>
</feature>
<dbReference type="PROSITE" id="PS50090">
    <property type="entry name" value="MYB_LIKE"/>
    <property type="match status" value="3"/>
</dbReference>
<protein>
    <submittedName>
        <fullName evidence="5">45f13d64-6e0a-423c-a06a-6861de4160c3</fullName>
    </submittedName>
</protein>
<evidence type="ECO:0000256" key="1">
    <source>
        <dbReference type="SAM" id="MobiDB-lite"/>
    </source>
</evidence>
<gene>
    <name evidence="5" type="ORF">TT172_LOCUS6552</name>
</gene>
<dbReference type="EMBL" id="OUUZ01000012">
    <property type="protein sequence ID" value="SPQ24133.1"/>
    <property type="molecule type" value="Genomic_DNA"/>
</dbReference>
<dbReference type="GO" id="GO:0000981">
    <property type="term" value="F:DNA-binding transcription factor activity, RNA polymerase II-specific"/>
    <property type="evidence" value="ECO:0007669"/>
    <property type="project" value="TreeGrafter"/>
</dbReference>
<evidence type="ECO:0000259" key="3">
    <source>
        <dbReference type="PROSITE" id="PS51293"/>
    </source>
</evidence>
<dbReference type="InterPro" id="IPR001005">
    <property type="entry name" value="SANT/Myb"/>
</dbReference>
<evidence type="ECO:0000313" key="6">
    <source>
        <dbReference type="Proteomes" id="UP000289323"/>
    </source>
</evidence>
<dbReference type="PANTHER" id="PTHR45614">
    <property type="entry name" value="MYB PROTEIN-RELATED"/>
    <property type="match status" value="1"/>
</dbReference>
<feature type="domain" description="HTH myb-type" evidence="4">
    <location>
        <begin position="113"/>
        <end position="162"/>
    </location>
</feature>
<dbReference type="PANTHER" id="PTHR45614:SF51">
    <property type="entry name" value="MYB-LIKE DNA-BINDING PROTEIN BAS1"/>
    <property type="match status" value="1"/>
</dbReference>
<evidence type="ECO:0000259" key="2">
    <source>
        <dbReference type="PROSITE" id="PS50090"/>
    </source>
</evidence>
<dbReference type="CDD" id="cd00167">
    <property type="entry name" value="SANT"/>
    <property type="match status" value="3"/>
</dbReference>
<proteinExistence type="predicted"/>
<accession>A0A3S4AVR4</accession>
<feature type="domain" description="SANT" evidence="3">
    <location>
        <begin position="59"/>
        <end position="98"/>
    </location>
</feature>
<dbReference type="Proteomes" id="UP000289323">
    <property type="component" value="Unassembled WGS sequence"/>
</dbReference>
<feature type="region of interest" description="Disordered" evidence="1">
    <location>
        <begin position="243"/>
        <end position="327"/>
    </location>
</feature>
<dbReference type="PROSITE" id="PS51294">
    <property type="entry name" value="HTH_MYB"/>
    <property type="match status" value="3"/>
</dbReference>
<feature type="compositionally biased region" description="Polar residues" evidence="1">
    <location>
        <begin position="275"/>
        <end position="288"/>
    </location>
</feature>
<dbReference type="SUPFAM" id="SSF46689">
    <property type="entry name" value="Homeodomain-like"/>
    <property type="match status" value="2"/>
</dbReference>
<organism evidence="5 6">
    <name type="scientific">Thermothielavioides terrestris</name>
    <dbReference type="NCBI Taxonomy" id="2587410"/>
    <lineage>
        <taxon>Eukaryota</taxon>
        <taxon>Fungi</taxon>
        <taxon>Dikarya</taxon>
        <taxon>Ascomycota</taxon>
        <taxon>Pezizomycotina</taxon>
        <taxon>Sordariomycetes</taxon>
        <taxon>Sordariomycetidae</taxon>
        <taxon>Sordariales</taxon>
        <taxon>Chaetomiaceae</taxon>
        <taxon>Thermothielavioides</taxon>
    </lineage>
</organism>
<name>A0A3S4AVR4_9PEZI</name>
<dbReference type="SMART" id="SM00717">
    <property type="entry name" value="SANT"/>
    <property type="match status" value="3"/>
</dbReference>
<feature type="domain" description="HTH myb-type" evidence="4">
    <location>
        <begin position="1"/>
        <end position="59"/>
    </location>
</feature>
<dbReference type="InterPro" id="IPR017884">
    <property type="entry name" value="SANT_dom"/>
</dbReference>
<feature type="region of interest" description="Disordered" evidence="1">
    <location>
        <begin position="159"/>
        <end position="231"/>
    </location>
</feature>
<dbReference type="InterPro" id="IPR009057">
    <property type="entry name" value="Homeodomain-like_sf"/>
</dbReference>
<dbReference type="GO" id="GO:0000978">
    <property type="term" value="F:RNA polymerase II cis-regulatory region sequence-specific DNA binding"/>
    <property type="evidence" value="ECO:0007669"/>
    <property type="project" value="TreeGrafter"/>
</dbReference>
<dbReference type="AlphaFoldDB" id="A0A3S4AVR4"/>
<dbReference type="PROSITE" id="PS51293">
    <property type="entry name" value="SANT"/>
    <property type="match status" value="1"/>
</dbReference>
<feature type="domain" description="Myb-like" evidence="2">
    <location>
        <begin position="1"/>
        <end position="55"/>
    </location>
</feature>
<dbReference type="Gene3D" id="1.10.10.60">
    <property type="entry name" value="Homeodomain-like"/>
    <property type="match status" value="3"/>
</dbReference>
<sequence length="431" mass="46821">MSRTRRSWTAREDALLRDLVQKELDNQRPLLWRELAKHIPGRSNKDCRKRWWNSLVGGTAKGAWSPEEDRKLVEAVGKYGTNWSRVAAAVGTRSGDQCSSHWRQVLNPNINYCDWTKEEDDRLLEAVRICGTNWSNIASFHVPQRTTLALKNRYWKLRSQSQQRSEAQTGATSPRPAPSPGEKSRSTPALPSPAGEETDEDDGDDDDDDDEDDDDQNNGDGEAEARNANVYMDMDVVDWGLDGNWLATKPSSSSEEQQQRPPDAWPPYQEPMPKTKSSGSSSYATPATDQWMGDLIDPALKGGTTAGPEPPGGSFLTHPASGDQAANNLPFAMDLNLEASPGAPSPAGGMAALSPMDTMTATTTPPSSFLPQAGMWEPRETPQAAAAAAAATQGSLHRVSFTLSCTTSQLSNIMSVLASTGLGVQIKIETH</sequence>
<evidence type="ECO:0000259" key="4">
    <source>
        <dbReference type="PROSITE" id="PS51294"/>
    </source>
</evidence>
<dbReference type="InterPro" id="IPR050560">
    <property type="entry name" value="MYB_TF"/>
</dbReference>
<dbReference type="GO" id="GO:0005634">
    <property type="term" value="C:nucleus"/>
    <property type="evidence" value="ECO:0007669"/>
    <property type="project" value="TreeGrafter"/>
</dbReference>
<dbReference type="InterPro" id="IPR017930">
    <property type="entry name" value="Myb_dom"/>
</dbReference>
<evidence type="ECO:0000313" key="5">
    <source>
        <dbReference type="EMBL" id="SPQ24133.1"/>
    </source>
</evidence>
<feature type="compositionally biased region" description="Acidic residues" evidence="1">
    <location>
        <begin position="196"/>
        <end position="217"/>
    </location>
</feature>
<reference evidence="5 6" key="1">
    <citation type="submission" date="2018-04" db="EMBL/GenBank/DDBJ databases">
        <authorList>
            <person name="Huttner S."/>
            <person name="Dainat J."/>
        </authorList>
    </citation>
    <scope>NUCLEOTIDE SEQUENCE [LARGE SCALE GENOMIC DNA]</scope>
</reference>
<dbReference type="Pfam" id="PF00249">
    <property type="entry name" value="Myb_DNA-binding"/>
    <property type="match status" value="3"/>
</dbReference>